<protein>
    <submittedName>
        <fullName evidence="2">Uncharacterized protein</fullName>
    </submittedName>
</protein>
<comment type="caution">
    <text evidence="2">The sequence shown here is derived from an EMBL/GenBank/DDBJ whole genome shotgun (WGS) entry which is preliminary data.</text>
</comment>
<feature type="region of interest" description="Disordered" evidence="1">
    <location>
        <begin position="21"/>
        <end position="44"/>
    </location>
</feature>
<sequence length="166" mass="18876">MALKSAKSKKQSLALVVLTPTMAKGQKRKSKVDPSKEKGKKKGESTFVPALKRNVLYFNEDKSQERYNIDFSLRKVSNGGWVDYNFFDPHNFEFSMKLGNLGWKSTTTMRDDVYPDLVAHLYANVTREYNNVSINSYVNGVSFTLDRSVVRKILGIRLGGVIRSQK</sequence>
<keyword evidence="3" id="KW-1185">Reference proteome</keyword>
<name>A0A7J0GMM2_9ERIC</name>
<dbReference type="Proteomes" id="UP000585474">
    <property type="component" value="Unassembled WGS sequence"/>
</dbReference>
<proteinExistence type="predicted"/>
<dbReference type="AlphaFoldDB" id="A0A7J0GMM2"/>
<accession>A0A7J0GMM2</accession>
<organism evidence="2 3">
    <name type="scientific">Actinidia rufa</name>
    <dbReference type="NCBI Taxonomy" id="165716"/>
    <lineage>
        <taxon>Eukaryota</taxon>
        <taxon>Viridiplantae</taxon>
        <taxon>Streptophyta</taxon>
        <taxon>Embryophyta</taxon>
        <taxon>Tracheophyta</taxon>
        <taxon>Spermatophyta</taxon>
        <taxon>Magnoliopsida</taxon>
        <taxon>eudicotyledons</taxon>
        <taxon>Gunneridae</taxon>
        <taxon>Pentapetalae</taxon>
        <taxon>asterids</taxon>
        <taxon>Ericales</taxon>
        <taxon>Actinidiaceae</taxon>
        <taxon>Actinidia</taxon>
    </lineage>
</organism>
<evidence type="ECO:0000313" key="3">
    <source>
        <dbReference type="Proteomes" id="UP000585474"/>
    </source>
</evidence>
<gene>
    <name evidence="2" type="ORF">Acr_23g0004280</name>
</gene>
<reference evidence="2 3" key="1">
    <citation type="submission" date="2019-07" db="EMBL/GenBank/DDBJ databases">
        <title>De Novo Assembly of kiwifruit Actinidia rufa.</title>
        <authorList>
            <person name="Sugita-Konishi S."/>
            <person name="Sato K."/>
            <person name="Mori E."/>
            <person name="Abe Y."/>
            <person name="Kisaki G."/>
            <person name="Hamano K."/>
            <person name="Suezawa K."/>
            <person name="Otani M."/>
            <person name="Fukuda T."/>
            <person name="Manabe T."/>
            <person name="Gomi K."/>
            <person name="Tabuchi M."/>
            <person name="Akimitsu K."/>
            <person name="Kataoka I."/>
        </authorList>
    </citation>
    <scope>NUCLEOTIDE SEQUENCE [LARGE SCALE GENOMIC DNA]</scope>
    <source>
        <strain evidence="3">cv. Fuchu</strain>
    </source>
</reference>
<evidence type="ECO:0000313" key="2">
    <source>
        <dbReference type="EMBL" id="GFZ12043.1"/>
    </source>
</evidence>
<dbReference type="EMBL" id="BJWL01000023">
    <property type="protein sequence ID" value="GFZ12043.1"/>
    <property type="molecule type" value="Genomic_DNA"/>
</dbReference>
<evidence type="ECO:0000256" key="1">
    <source>
        <dbReference type="SAM" id="MobiDB-lite"/>
    </source>
</evidence>